<dbReference type="OrthoDB" id="10258440at2759"/>
<gene>
    <name evidence="2" type="ORF">M0811_01059</name>
</gene>
<name>A0A9Q0RCD1_ANAIG</name>
<keyword evidence="1" id="KW-0472">Membrane</keyword>
<reference evidence="2" key="1">
    <citation type="submission" date="2022-10" db="EMBL/GenBank/DDBJ databases">
        <title>Novel sulphate-reducing endosymbionts in the free-living metamonad Anaeramoeba.</title>
        <authorList>
            <person name="Jerlstrom-Hultqvist J."/>
            <person name="Cepicka I."/>
            <person name="Gallot-Lavallee L."/>
            <person name="Salas-Leiva D."/>
            <person name="Curtis B.A."/>
            <person name="Zahonova K."/>
            <person name="Pipaliya S."/>
            <person name="Dacks J."/>
            <person name="Roger A.J."/>
        </authorList>
    </citation>
    <scope>NUCLEOTIDE SEQUENCE</scope>
    <source>
        <strain evidence="2">BMAN</strain>
    </source>
</reference>
<dbReference type="Proteomes" id="UP001149090">
    <property type="component" value="Unassembled WGS sequence"/>
</dbReference>
<keyword evidence="3" id="KW-1185">Reference proteome</keyword>
<dbReference type="EMBL" id="JAPDFW010000070">
    <property type="protein sequence ID" value="KAJ5074428.1"/>
    <property type="molecule type" value="Genomic_DNA"/>
</dbReference>
<feature type="transmembrane region" description="Helical" evidence="1">
    <location>
        <begin position="178"/>
        <end position="201"/>
    </location>
</feature>
<accession>A0A9Q0RCD1</accession>
<evidence type="ECO:0000313" key="3">
    <source>
        <dbReference type="Proteomes" id="UP001149090"/>
    </source>
</evidence>
<organism evidence="2 3">
    <name type="scientific">Anaeramoeba ignava</name>
    <name type="common">Anaerobic marine amoeba</name>
    <dbReference type="NCBI Taxonomy" id="1746090"/>
    <lineage>
        <taxon>Eukaryota</taxon>
        <taxon>Metamonada</taxon>
        <taxon>Anaeramoebidae</taxon>
        <taxon>Anaeramoeba</taxon>
    </lineage>
</organism>
<evidence type="ECO:0000313" key="2">
    <source>
        <dbReference type="EMBL" id="KAJ5074428.1"/>
    </source>
</evidence>
<comment type="caution">
    <text evidence="2">The sequence shown here is derived from an EMBL/GenBank/DDBJ whole genome shotgun (WGS) entry which is preliminary data.</text>
</comment>
<feature type="transmembrane region" description="Helical" evidence="1">
    <location>
        <begin position="109"/>
        <end position="130"/>
    </location>
</feature>
<sequence length="212" mass="25042">MIITNILLIIFEPYSNKSGYFYLIHLIIVFIQVLLIGLRTQSILKCYWILIFIPLLIIFFFFIVINVLSIIEEFSNSRIVFIFDFVLLILFVIFLGLKLDDKINWNYAIVFLPLFIFNVSPFLIFIPPIFNEFDPSSGLFFGFLFAFGFIIDLPSTVFEIFLVCFLETPKFNHISYVFIPYYLLLFILGCFMCCSCLSSILRKRIDDRYSLY</sequence>
<evidence type="ECO:0000256" key="1">
    <source>
        <dbReference type="SAM" id="Phobius"/>
    </source>
</evidence>
<proteinExistence type="predicted"/>
<keyword evidence="1" id="KW-1133">Transmembrane helix</keyword>
<feature type="transmembrane region" description="Helical" evidence="1">
    <location>
        <begin position="77"/>
        <end position="97"/>
    </location>
</feature>
<feature type="transmembrane region" description="Helical" evidence="1">
    <location>
        <begin position="20"/>
        <end position="38"/>
    </location>
</feature>
<feature type="transmembrane region" description="Helical" evidence="1">
    <location>
        <begin position="142"/>
        <end position="166"/>
    </location>
</feature>
<keyword evidence="1" id="KW-0812">Transmembrane</keyword>
<feature type="transmembrane region" description="Helical" evidence="1">
    <location>
        <begin position="47"/>
        <end position="71"/>
    </location>
</feature>
<dbReference type="AlphaFoldDB" id="A0A9Q0RCD1"/>
<protein>
    <submittedName>
        <fullName evidence="2">Fam11a b protein</fullName>
    </submittedName>
</protein>